<dbReference type="Pfam" id="PF00089">
    <property type="entry name" value="Trypsin"/>
    <property type="match status" value="1"/>
</dbReference>
<feature type="domain" description="Gla" evidence="33">
    <location>
        <begin position="18"/>
        <end position="64"/>
    </location>
</feature>
<dbReference type="GO" id="GO:0005615">
    <property type="term" value="C:extracellular space"/>
    <property type="evidence" value="ECO:0007669"/>
    <property type="project" value="TreeGrafter"/>
</dbReference>
<dbReference type="Gene3D" id="2.10.25.10">
    <property type="entry name" value="Laminin"/>
    <property type="match status" value="2"/>
</dbReference>
<keyword evidence="16" id="KW-0333">Golgi apparatus</keyword>
<feature type="domain" description="Peptidase S1" evidence="32">
    <location>
        <begin position="300"/>
        <end position="534"/>
    </location>
</feature>
<dbReference type="Gene3D" id="4.10.740.10">
    <property type="entry name" value="Coagulation Factor IX"/>
    <property type="match status" value="1"/>
</dbReference>
<dbReference type="EMBL" id="AFYH01065788">
    <property type="status" value="NOT_ANNOTATED_CDS"/>
    <property type="molecule type" value="Genomic_DNA"/>
</dbReference>
<keyword evidence="14 30" id="KW-0720">Serine protease</keyword>
<dbReference type="PRINTS" id="PR00722">
    <property type="entry name" value="CHYMOTRYPSIN"/>
</dbReference>
<evidence type="ECO:0000256" key="28">
    <source>
        <dbReference type="PIRSR" id="PIRSR001143-1"/>
    </source>
</evidence>
<evidence type="ECO:0000256" key="4">
    <source>
        <dbReference type="ARBA" id="ARBA00022479"/>
    </source>
</evidence>
<dbReference type="AlphaFoldDB" id="H3AJ49"/>
<keyword evidence="9" id="KW-0356">Hemostasis</keyword>
<dbReference type="PANTHER" id="PTHR24278:SF0">
    <property type="entry name" value="VITAMIN K-DEPENDENT PROTEIN C"/>
    <property type="match status" value="1"/>
</dbReference>
<dbReference type="InterPro" id="IPR012224">
    <property type="entry name" value="Pept_S1A_FX"/>
</dbReference>
<name>H3AJ49_LATCH</name>
<dbReference type="InterPro" id="IPR009030">
    <property type="entry name" value="Growth_fac_rcpt_cys_sf"/>
</dbReference>
<feature type="active site" description="Charge relay system" evidence="28">
    <location>
        <position position="341"/>
    </location>
</feature>
<reference evidence="34" key="3">
    <citation type="submission" date="2025-09" db="UniProtKB">
        <authorList>
            <consortium name="Ensembl"/>
        </authorList>
    </citation>
    <scope>IDENTIFICATION</scope>
</reference>
<dbReference type="OMA" id="VPRNECM"/>
<proteinExistence type="predicted"/>
<dbReference type="PIRSF" id="PIRSF001143">
    <property type="entry name" value="Factor_X"/>
    <property type="match status" value="1"/>
</dbReference>
<dbReference type="SMART" id="SM00181">
    <property type="entry name" value="EGF"/>
    <property type="match status" value="2"/>
</dbReference>
<dbReference type="GO" id="GO:0004252">
    <property type="term" value="F:serine-type endopeptidase activity"/>
    <property type="evidence" value="ECO:0007669"/>
    <property type="project" value="UniProtKB-EC"/>
</dbReference>
<dbReference type="FunFam" id="2.10.25.10:FF:000321">
    <property type="entry name" value="Protein delta homolog 1"/>
    <property type="match status" value="1"/>
</dbReference>
<evidence type="ECO:0000256" key="10">
    <source>
        <dbReference type="ARBA" id="ARBA00022729"/>
    </source>
</evidence>
<dbReference type="GO" id="GO:0005794">
    <property type="term" value="C:Golgi apparatus"/>
    <property type="evidence" value="ECO:0007669"/>
    <property type="project" value="UniProtKB-SubCell"/>
</dbReference>
<evidence type="ECO:0000313" key="34">
    <source>
        <dbReference type="Ensembl" id="ENSLACP00000009670.1"/>
    </source>
</evidence>
<comment type="subcellular location">
    <subcellularLocation>
        <location evidence="1">Endoplasmic reticulum</location>
    </subcellularLocation>
    <subcellularLocation>
        <location evidence="2">Golgi apparatus</location>
    </subcellularLocation>
    <subcellularLocation>
        <location evidence="3">Secreted</location>
    </subcellularLocation>
</comment>
<evidence type="ECO:0000256" key="14">
    <source>
        <dbReference type="ARBA" id="ARBA00022825"/>
    </source>
</evidence>
<dbReference type="EMBL" id="AFYH01065789">
    <property type="status" value="NOT_ANNOTATED_CDS"/>
    <property type="molecule type" value="Genomic_DNA"/>
</dbReference>
<dbReference type="PRINTS" id="PR00001">
    <property type="entry name" value="GLABLOOD"/>
</dbReference>
<evidence type="ECO:0000256" key="2">
    <source>
        <dbReference type="ARBA" id="ARBA00004555"/>
    </source>
</evidence>
<reference evidence="35" key="1">
    <citation type="submission" date="2011-08" db="EMBL/GenBank/DDBJ databases">
        <title>The draft genome of Latimeria chalumnae.</title>
        <authorList>
            <person name="Di Palma F."/>
            <person name="Alfoldi J."/>
            <person name="Johnson J."/>
            <person name="Berlin A."/>
            <person name="Gnerre S."/>
            <person name="Jaffe D."/>
            <person name="MacCallum I."/>
            <person name="Young S."/>
            <person name="Walker B.J."/>
            <person name="Lander E."/>
            <person name="Lindblad-Toh K."/>
        </authorList>
    </citation>
    <scope>NUCLEOTIDE SEQUENCE [LARGE SCALE GENOMIC DNA]</scope>
    <source>
        <strain evidence="35">Wild caught</strain>
    </source>
</reference>
<evidence type="ECO:0000256" key="5">
    <source>
        <dbReference type="ARBA" id="ARBA00022525"/>
    </source>
</evidence>
<dbReference type="PROSITE" id="PS01187">
    <property type="entry name" value="EGF_CA"/>
    <property type="match status" value="1"/>
</dbReference>
<keyword evidence="12 30" id="KW-0378">Hydrolase</keyword>
<dbReference type="Gene3D" id="2.40.10.10">
    <property type="entry name" value="Trypsin-like serine proteases"/>
    <property type="match status" value="2"/>
</dbReference>
<keyword evidence="18" id="KW-0865">Zymogen</keyword>
<keyword evidence="10" id="KW-0732">Signal</keyword>
<feature type="domain" description="EGF-like" evidence="31">
    <location>
        <begin position="64"/>
        <end position="99"/>
    </location>
</feature>
<dbReference type="PROSITE" id="PS00134">
    <property type="entry name" value="TRYPSIN_HIS"/>
    <property type="match status" value="1"/>
</dbReference>
<evidence type="ECO:0000256" key="15">
    <source>
        <dbReference type="ARBA" id="ARBA00022837"/>
    </source>
</evidence>
<dbReference type="InParanoid" id="H3AJ49"/>
<dbReference type="InterPro" id="IPR018114">
    <property type="entry name" value="TRYPSIN_HIS"/>
</dbReference>
<dbReference type="PROSITE" id="PS00135">
    <property type="entry name" value="TRYPSIN_SER"/>
    <property type="match status" value="1"/>
</dbReference>
<dbReference type="eggNOG" id="ENOG502QQ3W">
    <property type="taxonomic scope" value="Eukaryota"/>
</dbReference>
<dbReference type="InterPro" id="IPR001314">
    <property type="entry name" value="Peptidase_S1A"/>
</dbReference>
<evidence type="ECO:0000256" key="27">
    <source>
        <dbReference type="ARBA" id="ARBA00042906"/>
    </source>
</evidence>
<evidence type="ECO:0000256" key="20">
    <source>
        <dbReference type="ARBA" id="ARBA00023180"/>
    </source>
</evidence>
<comment type="function">
    <text evidence="22">Protein C is a vitamin K-dependent serine protease that regulates blood coagulation by inactivating factors Va and VIIIa in the presence of calcium ions and phospholipids. Exerts a protective effect on the endothelial cell barrier function.</text>
</comment>
<evidence type="ECO:0000313" key="35">
    <source>
        <dbReference type="Proteomes" id="UP000008672"/>
    </source>
</evidence>
<dbReference type="InterPro" id="IPR050442">
    <property type="entry name" value="Peptidase_S1_coag_factors"/>
</dbReference>
<dbReference type="InterPro" id="IPR000152">
    <property type="entry name" value="EGF-type_Asp/Asn_hydroxyl_site"/>
</dbReference>
<keyword evidence="35" id="KW-1185">Reference proteome</keyword>
<evidence type="ECO:0000256" key="25">
    <source>
        <dbReference type="ARBA" id="ARBA00041306"/>
    </source>
</evidence>
<sequence>SVFYSKNEADSILRIHKRANTFLEEFKPGSLERECHEEQCSFEEALEIFQTKEATLDFWTKYYDGDQCDPMPCVNGTCMDQIGGFNCICNLGWEGNNCEYEIIDANCSINNGGCEHFCYHPDEEQNRYCSCVSGFQLDINHHSCEPTGVVTMVTQYFFFSVLFLAIPNAGVTQNTNIKILTLIYSTAIYIRVLTLTCCIAIYHSIWCSDILYCAVIYRSLYLIYRSLYCEMLYCNISQHFYSDILYYTAHIPKYLHSLYISYILLSSQASFAHSVVADFPCGVLQVGEPLFQFVNMKPYVMGGTTGTRGHSPWQVMLLGPKGLLICGAVLIHHFWVLTAAHCVENGGLFKVKLGEHDRGEAEGTEKYVWVDKIIMHANYSTNTAENDIAMLHLQNSVTYGQSILPICLPIKELAENVLVQEGSNVTVSGWGTQDKVTNARSRVLQFIEIPIASHSHCRQVMENAVSANMLCAGIMGDTKDACSGDSGGPMVKRYKRTWFLVGLVSWGEGCGEENKYGVYTKVSNYLTWIQEIME</sequence>
<accession>H3AJ49</accession>
<dbReference type="PROSITE" id="PS50026">
    <property type="entry name" value="EGF_3"/>
    <property type="match status" value="1"/>
</dbReference>
<evidence type="ECO:0000256" key="21">
    <source>
        <dbReference type="ARBA" id="ARBA00036045"/>
    </source>
</evidence>
<evidence type="ECO:0000256" key="12">
    <source>
        <dbReference type="ARBA" id="ARBA00022801"/>
    </source>
</evidence>
<dbReference type="InterPro" id="IPR001881">
    <property type="entry name" value="EGF-like_Ca-bd_dom"/>
</dbReference>
<reference evidence="34" key="2">
    <citation type="submission" date="2025-08" db="UniProtKB">
        <authorList>
            <consortium name="Ensembl"/>
        </authorList>
    </citation>
    <scope>IDENTIFICATION</scope>
</reference>
<keyword evidence="5" id="KW-0964">Secreted</keyword>
<evidence type="ECO:0000256" key="6">
    <source>
        <dbReference type="ARBA" id="ARBA00022536"/>
    </source>
</evidence>
<feature type="active site" description="Charge relay system" evidence="28">
    <location>
        <position position="486"/>
    </location>
</feature>
<dbReference type="GeneTree" id="ENSGT00940000154474"/>
<dbReference type="SUPFAM" id="SSF57630">
    <property type="entry name" value="GLA-domain"/>
    <property type="match status" value="1"/>
</dbReference>
<evidence type="ECO:0000256" key="17">
    <source>
        <dbReference type="ARBA" id="ARBA00023084"/>
    </source>
</evidence>
<organism evidence="34 35">
    <name type="scientific">Latimeria chalumnae</name>
    <name type="common">Coelacanth</name>
    <dbReference type="NCBI Taxonomy" id="7897"/>
    <lineage>
        <taxon>Eukaryota</taxon>
        <taxon>Metazoa</taxon>
        <taxon>Chordata</taxon>
        <taxon>Craniata</taxon>
        <taxon>Vertebrata</taxon>
        <taxon>Euteleostomi</taxon>
        <taxon>Coelacanthiformes</taxon>
        <taxon>Coelacanthidae</taxon>
        <taxon>Latimeria</taxon>
    </lineage>
</organism>
<evidence type="ECO:0000256" key="23">
    <source>
        <dbReference type="ARBA" id="ARBA00038995"/>
    </source>
</evidence>
<protein>
    <recommendedName>
        <fullName evidence="24">Vitamin K-dependent protein C</fullName>
        <ecNumber evidence="23">3.4.21.69</ecNumber>
    </recommendedName>
    <alternativeName>
        <fullName evidence="27">Anticoagulant protein C</fullName>
    </alternativeName>
    <alternativeName>
        <fullName evidence="25">Autoprothrombin IIA</fullName>
    </alternativeName>
    <alternativeName>
        <fullName evidence="26">Blood coagulation factor XIV</fullName>
    </alternativeName>
</protein>
<evidence type="ECO:0000256" key="11">
    <source>
        <dbReference type="ARBA" id="ARBA00022737"/>
    </source>
</evidence>
<dbReference type="SMART" id="SM00069">
    <property type="entry name" value="GLA"/>
    <property type="match status" value="1"/>
</dbReference>
<dbReference type="SUPFAM" id="SSF57184">
    <property type="entry name" value="Growth factor receptor domain"/>
    <property type="match status" value="1"/>
</dbReference>
<dbReference type="PROSITE" id="PS01186">
    <property type="entry name" value="EGF_2"/>
    <property type="match status" value="1"/>
</dbReference>
<dbReference type="InterPro" id="IPR017857">
    <property type="entry name" value="Coagulation_fac-like_Gla_dom"/>
</dbReference>
<dbReference type="PROSITE" id="PS00011">
    <property type="entry name" value="GLA_1"/>
    <property type="match status" value="1"/>
</dbReference>
<evidence type="ECO:0000256" key="16">
    <source>
        <dbReference type="ARBA" id="ARBA00023034"/>
    </source>
</evidence>
<dbReference type="InterPro" id="IPR001254">
    <property type="entry name" value="Trypsin_dom"/>
</dbReference>
<evidence type="ECO:0000259" key="33">
    <source>
        <dbReference type="PROSITE" id="PS50998"/>
    </source>
</evidence>
<dbReference type="FunCoup" id="H3AJ49">
    <property type="interactions" value="243"/>
</dbReference>
<dbReference type="InterPro" id="IPR000294">
    <property type="entry name" value="GLA_domain"/>
</dbReference>
<dbReference type="EC" id="3.4.21.69" evidence="23"/>
<keyword evidence="17" id="KW-0094">Blood coagulation</keyword>
<keyword evidence="4" id="KW-0301">Gamma-carboxyglutamic acid</keyword>
<feature type="disulfide bond" evidence="29">
    <location>
        <begin position="68"/>
        <end position="78"/>
    </location>
</feature>
<feature type="active site" description="Charge relay system" evidence="28">
    <location>
        <position position="387"/>
    </location>
</feature>
<dbReference type="SMART" id="SM00020">
    <property type="entry name" value="Tryp_SPc"/>
    <property type="match status" value="1"/>
</dbReference>
<dbReference type="InterPro" id="IPR035972">
    <property type="entry name" value="GLA-like_dom_SF"/>
</dbReference>
<dbReference type="FunFam" id="2.40.10.10:FF:000015">
    <property type="entry name" value="Atrial natriuretic peptide-converting enzyme"/>
    <property type="match status" value="1"/>
</dbReference>
<dbReference type="PROSITE" id="PS50240">
    <property type="entry name" value="TRYPSIN_DOM"/>
    <property type="match status" value="1"/>
</dbReference>
<dbReference type="CDD" id="cd00190">
    <property type="entry name" value="Tryp_SPc"/>
    <property type="match status" value="1"/>
</dbReference>
<evidence type="ECO:0000256" key="8">
    <source>
        <dbReference type="ARBA" id="ARBA00022685"/>
    </source>
</evidence>
<evidence type="ECO:0000256" key="29">
    <source>
        <dbReference type="PROSITE-ProRule" id="PRU00076"/>
    </source>
</evidence>
<dbReference type="PROSITE" id="PS00010">
    <property type="entry name" value="ASX_HYDROXYL"/>
    <property type="match status" value="1"/>
</dbReference>
<dbReference type="FunFam" id="4.10.740.10:FF:000001">
    <property type="entry name" value="vitamin K-dependent protein S"/>
    <property type="match status" value="1"/>
</dbReference>
<dbReference type="Pfam" id="PF00594">
    <property type="entry name" value="Gla"/>
    <property type="match status" value="1"/>
</dbReference>
<dbReference type="Proteomes" id="UP000008672">
    <property type="component" value="Unassembled WGS sequence"/>
</dbReference>
<evidence type="ECO:0000256" key="19">
    <source>
        <dbReference type="ARBA" id="ARBA00023157"/>
    </source>
</evidence>
<evidence type="ECO:0000259" key="32">
    <source>
        <dbReference type="PROSITE" id="PS50240"/>
    </source>
</evidence>
<keyword evidence="13" id="KW-0256">Endoplasmic reticulum</keyword>
<dbReference type="InterPro" id="IPR000742">
    <property type="entry name" value="EGF"/>
</dbReference>
<dbReference type="SUPFAM" id="SSF50494">
    <property type="entry name" value="Trypsin-like serine proteases"/>
    <property type="match status" value="1"/>
</dbReference>
<evidence type="ECO:0000256" key="30">
    <source>
        <dbReference type="RuleBase" id="RU363034"/>
    </source>
</evidence>
<dbReference type="HOGENOM" id="CLU_006842_19_5_1"/>
<keyword evidence="11" id="KW-0677">Repeat</keyword>
<evidence type="ECO:0000256" key="26">
    <source>
        <dbReference type="ARBA" id="ARBA00042403"/>
    </source>
</evidence>
<dbReference type="PANTHER" id="PTHR24278">
    <property type="entry name" value="COAGULATION FACTOR"/>
    <property type="match status" value="1"/>
</dbReference>
<evidence type="ECO:0000256" key="13">
    <source>
        <dbReference type="ARBA" id="ARBA00022824"/>
    </source>
</evidence>
<feature type="disulfide bond" evidence="29">
    <location>
        <begin position="89"/>
        <end position="98"/>
    </location>
</feature>
<keyword evidence="19 29" id="KW-1015">Disulfide bond</keyword>
<evidence type="ECO:0000256" key="22">
    <source>
        <dbReference type="ARBA" id="ARBA00037553"/>
    </source>
</evidence>
<dbReference type="STRING" id="7897.ENSLACP00000009670"/>
<dbReference type="Ensembl" id="ENSLACT00000009744.1">
    <property type="protein sequence ID" value="ENSLACP00000009670.1"/>
    <property type="gene ID" value="ENSLACG00000008526.2"/>
</dbReference>
<comment type="caution">
    <text evidence="29">Lacks conserved residue(s) required for the propagation of feature annotation.</text>
</comment>
<dbReference type="SMART" id="SM00179">
    <property type="entry name" value="EGF_CA"/>
    <property type="match status" value="1"/>
</dbReference>
<dbReference type="GO" id="GO:0005783">
    <property type="term" value="C:endoplasmic reticulum"/>
    <property type="evidence" value="ECO:0007669"/>
    <property type="project" value="UniProtKB-SubCell"/>
</dbReference>
<comment type="catalytic activity">
    <reaction evidence="21">
        <text>Degradation of blood coagulation factors Va and VIIIa.</text>
        <dbReference type="EC" id="3.4.21.69"/>
    </reaction>
</comment>
<keyword evidence="6 29" id="KW-0245">EGF-like domain</keyword>
<evidence type="ECO:0000256" key="1">
    <source>
        <dbReference type="ARBA" id="ARBA00004240"/>
    </source>
</evidence>
<dbReference type="PROSITE" id="PS00022">
    <property type="entry name" value="EGF_1"/>
    <property type="match status" value="1"/>
</dbReference>
<dbReference type="InterPro" id="IPR009003">
    <property type="entry name" value="Peptidase_S1_PA"/>
</dbReference>
<gene>
    <name evidence="34" type="primary">LOC102358409</name>
</gene>
<evidence type="ECO:0000256" key="7">
    <source>
        <dbReference type="ARBA" id="ARBA00022670"/>
    </source>
</evidence>
<keyword evidence="8" id="KW-0165">Cleavage on pair of basic residues</keyword>
<dbReference type="InterPro" id="IPR033116">
    <property type="entry name" value="TRYPSIN_SER"/>
</dbReference>
<keyword evidence="15" id="KW-0106">Calcium</keyword>
<dbReference type="GO" id="GO:0007596">
    <property type="term" value="P:blood coagulation"/>
    <property type="evidence" value="ECO:0007669"/>
    <property type="project" value="UniProtKB-KW"/>
</dbReference>
<dbReference type="PROSITE" id="PS50998">
    <property type="entry name" value="GLA_2"/>
    <property type="match status" value="1"/>
</dbReference>
<keyword evidence="7 30" id="KW-0645">Protease</keyword>
<dbReference type="GO" id="GO:0005509">
    <property type="term" value="F:calcium ion binding"/>
    <property type="evidence" value="ECO:0007669"/>
    <property type="project" value="InterPro"/>
</dbReference>
<keyword evidence="20" id="KW-0325">Glycoprotein</keyword>
<evidence type="ECO:0000259" key="31">
    <source>
        <dbReference type="PROSITE" id="PS50026"/>
    </source>
</evidence>
<dbReference type="GO" id="GO:0006508">
    <property type="term" value="P:proteolysis"/>
    <property type="evidence" value="ECO:0007669"/>
    <property type="project" value="UniProtKB-KW"/>
</dbReference>
<evidence type="ECO:0000256" key="18">
    <source>
        <dbReference type="ARBA" id="ARBA00023145"/>
    </source>
</evidence>
<evidence type="ECO:0000256" key="3">
    <source>
        <dbReference type="ARBA" id="ARBA00004613"/>
    </source>
</evidence>
<dbReference type="InterPro" id="IPR043504">
    <property type="entry name" value="Peptidase_S1_PA_chymotrypsin"/>
</dbReference>
<dbReference type="CDD" id="cd00054">
    <property type="entry name" value="EGF_CA"/>
    <property type="match status" value="1"/>
</dbReference>
<evidence type="ECO:0000256" key="9">
    <source>
        <dbReference type="ARBA" id="ARBA00022696"/>
    </source>
</evidence>
<dbReference type="InterPro" id="IPR018097">
    <property type="entry name" value="EGF_Ca-bd_CS"/>
</dbReference>
<evidence type="ECO:0000256" key="24">
    <source>
        <dbReference type="ARBA" id="ARBA00040219"/>
    </source>
</evidence>